<gene>
    <name evidence="1" type="ORF">cubi_02899</name>
</gene>
<dbReference type="RefSeq" id="XP_028875317.1">
    <property type="nucleotide sequence ID" value="XM_029019910.1"/>
</dbReference>
<evidence type="ECO:0000313" key="2">
    <source>
        <dbReference type="Proteomes" id="UP000186176"/>
    </source>
</evidence>
<sequence length="546" mass="63264">MRYNSKLRLFRSFIGFVLLISFFQKIQRISSSTIFNNGENTSYNHNENFKQKLFEILNKGKKPENHGKNPFDTFFGMLLNIDDLRDLDSEKSIFENGPKLRVINKQNPNIKKEVIPDHSTSNLDKFVKFGRNCNQLFDWGTQTKVFRHSVHDSLIPKNSQNQITQSFLEFFNVIKKGGNDISKKKSYKSNFKEIVVPSMIAGVNNSELDGATRGILMNELLVETKMGKVSIPKIRPDGLPSISFIGIENEVMPLHVIYIKESDRFSFKTFPNFVPPDIPKIAGQRLREWVILKYKQTHDFLMDKSKKDLESRSLLESLNNYGIYFAIEFKDDAVCYLSEVTRYNINHIKNGDSDNKALVSRISRILYARLRPFISFKSTFIPLKMSEFRSLSFIGSPVLMNRADNEDDLLTQQALFYWSIEAEKFLNGYKRKDHVCNEREIFINTEYKQHCMISPHGKNPRNPNSYNNGFVTTVSCFGLHPEGTMVLFLYKSLLSLRICQKDGSWSDIKVLSNQNRATIIFHKCHSRNSNKESFYSRVSTASFFED</sequence>
<comment type="caution">
    <text evidence="1">The sequence shown here is derived from an EMBL/GenBank/DDBJ whole genome shotgun (WGS) entry which is preliminary data.</text>
</comment>
<organism evidence="1 2">
    <name type="scientific">Cryptosporidium ubiquitum</name>
    <dbReference type="NCBI Taxonomy" id="857276"/>
    <lineage>
        <taxon>Eukaryota</taxon>
        <taxon>Sar</taxon>
        <taxon>Alveolata</taxon>
        <taxon>Apicomplexa</taxon>
        <taxon>Conoidasida</taxon>
        <taxon>Coccidia</taxon>
        <taxon>Eucoccidiorida</taxon>
        <taxon>Eimeriorina</taxon>
        <taxon>Cryptosporidiidae</taxon>
        <taxon>Cryptosporidium</taxon>
    </lineage>
</organism>
<dbReference type="GeneID" id="39979689"/>
<dbReference type="VEuPathDB" id="CryptoDB:cubi_02899"/>
<dbReference type="OrthoDB" id="338188at2759"/>
<dbReference type="EMBL" id="LRBP01000013">
    <property type="protein sequence ID" value="OII74097.1"/>
    <property type="molecule type" value="Genomic_DNA"/>
</dbReference>
<protein>
    <submittedName>
        <fullName evidence="1">Uncharacterized protein</fullName>
    </submittedName>
</protein>
<proteinExistence type="predicted"/>
<reference evidence="1 2" key="1">
    <citation type="submission" date="2016-10" db="EMBL/GenBank/DDBJ databases">
        <title>Reductive evolution of mitochondrial metabolism and differential evolution of invasion-related proteins in Cryptosporidium.</title>
        <authorList>
            <person name="Liu S."/>
            <person name="Roellig D.M."/>
            <person name="Guo Y."/>
            <person name="Li N."/>
            <person name="Frace M.A."/>
            <person name="Tang K."/>
            <person name="Zhang L."/>
            <person name="Feng Y."/>
            <person name="Xiao L."/>
        </authorList>
    </citation>
    <scope>NUCLEOTIDE SEQUENCE [LARGE SCALE GENOMIC DNA]</scope>
    <source>
        <strain evidence="1">39726</strain>
    </source>
</reference>
<evidence type="ECO:0000313" key="1">
    <source>
        <dbReference type="EMBL" id="OII74097.1"/>
    </source>
</evidence>
<name>A0A1J4MIN8_9CRYT</name>
<accession>A0A1J4MIN8</accession>
<dbReference type="AlphaFoldDB" id="A0A1J4MIN8"/>
<keyword evidence="2" id="KW-1185">Reference proteome</keyword>
<dbReference type="Proteomes" id="UP000186176">
    <property type="component" value="Unassembled WGS sequence"/>
</dbReference>